<dbReference type="InterPro" id="IPR021643">
    <property type="entry name" value="Mediator_Med13_N"/>
</dbReference>
<dbReference type="Pfam" id="PF18296">
    <property type="entry name" value="MID_MedPIWI"/>
    <property type="match status" value="1"/>
</dbReference>
<evidence type="ECO:0000256" key="8">
    <source>
        <dbReference type="ARBA" id="ARBA00023242"/>
    </source>
</evidence>
<feature type="compositionally biased region" description="Acidic residues" evidence="12">
    <location>
        <begin position="793"/>
        <end position="802"/>
    </location>
</feature>
<organism evidence="16 17">
    <name type="scientific">Paecilomyces lecythidis</name>
    <dbReference type="NCBI Taxonomy" id="3004212"/>
    <lineage>
        <taxon>Eukaryota</taxon>
        <taxon>Fungi</taxon>
        <taxon>Dikarya</taxon>
        <taxon>Ascomycota</taxon>
        <taxon>Pezizomycotina</taxon>
        <taxon>Eurotiomycetes</taxon>
        <taxon>Eurotiomycetidae</taxon>
        <taxon>Eurotiales</taxon>
        <taxon>Thermoascaceae</taxon>
        <taxon>Paecilomyces</taxon>
    </lineage>
</organism>
<evidence type="ECO:0000313" key="16">
    <source>
        <dbReference type="EMBL" id="KAL1882601.1"/>
    </source>
</evidence>
<feature type="region of interest" description="Disordered" evidence="12">
    <location>
        <begin position="733"/>
        <end position="833"/>
    </location>
</feature>
<evidence type="ECO:0000259" key="15">
    <source>
        <dbReference type="Pfam" id="PF18296"/>
    </source>
</evidence>
<feature type="domain" description="Mediator complex subunit Med13 C-terminal" evidence="13">
    <location>
        <begin position="1189"/>
        <end position="1302"/>
    </location>
</feature>
<dbReference type="InterPro" id="IPR051139">
    <property type="entry name" value="Mediator_complx_sub13"/>
</dbReference>
<dbReference type="PANTHER" id="PTHR48249:SF3">
    <property type="entry name" value="MEDIATOR OF RNA POLYMERASE II TRANSCRIPTION SUBUNIT 13"/>
    <property type="match status" value="1"/>
</dbReference>
<gene>
    <name evidence="16" type="ORF">Plec18167_003018</name>
</gene>
<protein>
    <recommendedName>
        <fullName evidence="3 11">Mediator of RNA polymerase II transcription subunit 13</fullName>
    </recommendedName>
    <alternativeName>
        <fullName evidence="10 11">Mediator complex subunit 13</fullName>
    </alternativeName>
</protein>
<evidence type="ECO:0000256" key="11">
    <source>
        <dbReference type="RuleBase" id="RU364134"/>
    </source>
</evidence>
<comment type="similarity">
    <text evidence="2 11">Belongs to the Mediator complex subunit 13 family.</text>
</comment>
<dbReference type="InterPro" id="IPR041285">
    <property type="entry name" value="MID_MedPIWI"/>
</dbReference>
<feature type="domain" description="MID" evidence="15">
    <location>
        <begin position="1011"/>
        <end position="1179"/>
    </location>
</feature>
<comment type="caution">
    <text evidence="16">The sequence shown here is derived from an EMBL/GenBank/DDBJ whole genome shotgun (WGS) entry which is preliminary data.</text>
</comment>
<keyword evidence="7 11" id="KW-0804">Transcription</keyword>
<feature type="domain" description="Mediator complex subunit Med13 N-terminal" evidence="14">
    <location>
        <begin position="1"/>
        <end position="374"/>
    </location>
</feature>
<dbReference type="InterPro" id="IPR009401">
    <property type="entry name" value="Med13_C"/>
</dbReference>
<evidence type="ECO:0000313" key="17">
    <source>
        <dbReference type="Proteomes" id="UP001583193"/>
    </source>
</evidence>
<evidence type="ECO:0000256" key="2">
    <source>
        <dbReference type="ARBA" id="ARBA00009354"/>
    </source>
</evidence>
<comment type="subcellular location">
    <subcellularLocation>
        <location evidence="1 11">Nucleus</location>
    </subcellularLocation>
</comment>
<evidence type="ECO:0000256" key="3">
    <source>
        <dbReference type="ARBA" id="ARBA00019618"/>
    </source>
</evidence>
<proteinExistence type="inferred from homology"/>
<reference evidence="16 17" key="1">
    <citation type="journal article" date="2024" name="IMA Fungus">
        <title>IMA Genome - F19 : A genome assembly and annotation guide to empower mycologists, including annotated draft genome sequences of Ceratocystis pirilliformis, Diaporthe australafricana, Fusarium ophioides, Paecilomyces lecythidis, and Sporothrix stenoceras.</title>
        <authorList>
            <person name="Aylward J."/>
            <person name="Wilson A.M."/>
            <person name="Visagie C.M."/>
            <person name="Spraker J."/>
            <person name="Barnes I."/>
            <person name="Buitendag C."/>
            <person name="Ceriani C."/>
            <person name="Del Mar Angel L."/>
            <person name="du Plessis D."/>
            <person name="Fuchs T."/>
            <person name="Gasser K."/>
            <person name="Kramer D."/>
            <person name="Li W."/>
            <person name="Munsamy K."/>
            <person name="Piso A."/>
            <person name="Price J.L."/>
            <person name="Sonnekus B."/>
            <person name="Thomas C."/>
            <person name="van der Nest A."/>
            <person name="van Dijk A."/>
            <person name="van Heerden A."/>
            <person name="van Vuuren N."/>
            <person name="Yilmaz N."/>
            <person name="Duong T.A."/>
            <person name="van der Merwe N.A."/>
            <person name="Wingfield M.J."/>
            <person name="Wingfield B.D."/>
        </authorList>
    </citation>
    <scope>NUCLEOTIDE SEQUENCE [LARGE SCALE GENOMIC DNA]</scope>
    <source>
        <strain evidence="16 17">CMW 18167</strain>
    </source>
</reference>
<evidence type="ECO:0000259" key="13">
    <source>
        <dbReference type="Pfam" id="PF06333"/>
    </source>
</evidence>
<dbReference type="Proteomes" id="UP001583193">
    <property type="component" value="Unassembled WGS sequence"/>
</dbReference>
<feature type="compositionally biased region" description="Basic and acidic residues" evidence="12">
    <location>
        <begin position="567"/>
        <end position="576"/>
    </location>
</feature>
<feature type="region of interest" description="Disordered" evidence="12">
    <location>
        <begin position="567"/>
        <end position="593"/>
    </location>
</feature>
<name>A0ABR3Y2T2_9EURO</name>
<dbReference type="PANTHER" id="PTHR48249">
    <property type="entry name" value="MEDIATOR OF RNA POLYMERASE II TRANSCRIPTION SUBUNIT 13"/>
    <property type="match status" value="1"/>
</dbReference>
<evidence type="ECO:0000256" key="9">
    <source>
        <dbReference type="ARBA" id="ARBA00025661"/>
    </source>
</evidence>
<feature type="region of interest" description="Disordered" evidence="12">
    <location>
        <begin position="406"/>
        <end position="432"/>
    </location>
</feature>
<evidence type="ECO:0000256" key="5">
    <source>
        <dbReference type="ARBA" id="ARBA00023015"/>
    </source>
</evidence>
<accession>A0ABR3Y2T2</accession>
<feature type="compositionally biased region" description="Polar residues" evidence="12">
    <location>
        <begin position="738"/>
        <end position="748"/>
    </location>
</feature>
<dbReference type="Pfam" id="PF06333">
    <property type="entry name" value="Med13_C"/>
    <property type="match status" value="1"/>
</dbReference>
<dbReference type="Pfam" id="PF11597">
    <property type="entry name" value="Med13_N"/>
    <property type="match status" value="1"/>
</dbReference>
<feature type="compositionally biased region" description="Basic and acidic residues" evidence="12">
    <location>
        <begin position="635"/>
        <end position="653"/>
    </location>
</feature>
<dbReference type="EMBL" id="JAVDPF010000006">
    <property type="protein sequence ID" value="KAL1882601.1"/>
    <property type="molecule type" value="Genomic_DNA"/>
</dbReference>
<evidence type="ECO:0000256" key="6">
    <source>
        <dbReference type="ARBA" id="ARBA00023159"/>
    </source>
</evidence>
<keyword evidence="6 11" id="KW-0010">Activator</keyword>
<keyword evidence="17" id="KW-1185">Reference proteome</keyword>
<evidence type="ECO:0000259" key="14">
    <source>
        <dbReference type="Pfam" id="PF11597"/>
    </source>
</evidence>
<evidence type="ECO:0000256" key="12">
    <source>
        <dbReference type="SAM" id="MobiDB-lite"/>
    </source>
</evidence>
<comment type="function">
    <text evidence="9 11">Component of the SRB8-11 complex. The SRB8-11 complex is a regulatory module of the Mediator complex which is itself involved in regulation of basal and activated RNA polymerase II-dependent transcription. The SRB8-11 complex may be involved in the transcriptional repression of a subset of genes regulated by Mediator. It may inhibit the association of the Mediator complex with RNA polymerase II to form the holoenzyme complex.</text>
</comment>
<feature type="compositionally biased region" description="Polar residues" evidence="12">
    <location>
        <begin position="125"/>
        <end position="144"/>
    </location>
</feature>
<keyword evidence="5 11" id="KW-0805">Transcription regulation</keyword>
<evidence type="ECO:0000256" key="4">
    <source>
        <dbReference type="ARBA" id="ARBA00022491"/>
    </source>
</evidence>
<evidence type="ECO:0000256" key="10">
    <source>
        <dbReference type="ARBA" id="ARBA00032008"/>
    </source>
</evidence>
<feature type="region of interest" description="Disordered" evidence="12">
    <location>
        <begin position="610"/>
        <end position="709"/>
    </location>
</feature>
<keyword evidence="4 11" id="KW-0678">Repressor</keyword>
<comment type="subunit">
    <text evidence="11">Component of the SRB8-11 complex, which itself associates with the Mediator complex.</text>
</comment>
<sequence length="1310" mass="143239">MDFPANTITNIHVIDGFSNIYWRIYTEEPASAALPAEGPANGFTILKHLSRLKSLELRLRNFDCLVSCYPRRLGLWVFSATPEFGTLKPLSRDGDGTNYNRLALDSVNLKVAAAGTVTAADLMRSMSNDSQPSNPNTPGAQRSVSAGRPGEGQGNQGIIYAAFVSAVTSAMSLQLVKRHNAIPLGSRTLFTAVERNGYDGPILHDSPDSVPSLTTLRIELTPLGKLIVSLHTISQHGITRLWNAARNAIGPSLEPGQDIWLAPTGTIARLVSAEGEEGSLPSPGLSHPRTSEDAKSQHLLALKRKNWKDNVVEWLNNVGLPLSSAEDESWIEVEVPEPFYSRLAAESMRQSDGTQPSPPLRRLLWPAKYSFTRTKTASPTETFTFDRCDPIDFAAEWLATASTRNEKLASARATGGSPGQQPKGPEMSTPRTDTGEIVESLARVNQYPDLQAASLVYPTPPDGALAQGFNNVQPSDGFAEVPDATPSNIQKAVPVKAEDVEVHDARSGPDSMGRLETSATLGVGSGLYDANDDDDLFEEMNEKDFGSKGITDADFSFFDEPDMAGFDDNKQTDHATEQVSAHVSLPTGPVEPLETATPEVAVDISSEQAKVSAHGGHGVGPTTDVEGPKQNSEMSDEKLEDATHRDIPDRNSPADEVQTVSPPLSPVKIKRILFPDAKSTQSSQADKASIARPLPRDGRNNGHYGPVPFQQELSSWDRKYGAAGTFSLSIDKAAKTQPGESDSTSTIPTIGLPRRGRPKPLKSAFPRPTTLDQDTAMSDGGPILNSTSASSDETTDDSDDDYLERPTSPVRTTAVKRKRGVSETDNDSAISQEKASLAVGPDASVLKEENSTFLGNFFYIFSDWSLAGYFSIRQNRLSPILVRKEESVQLAQLMVDQVTQSSLTHKLDERIGLPNLGNDTFALRTFLEDSSVMGEIARLDLKSYVEIQQTEVSTIPEGQAPRQRSLPIKGTISKLPTPHLRIRRGKDYLEVLPPAISFWETFGLEPAHGEKDITAYCIHPEYSIEGANAFVERLGLLYSSCGLGKHARGDESKEFKAELGSWKVETSHSGYSSTMQSLRAICERLGSILARRPPTKDNYVIYIVNPFENVAALADICAAFLHLFQKYIGAADRQDTRQLNELVLQIVPMSFIWSPLWVVVPTQSEYLNLALEVYNRCPPRDQASGSMGCAPPLLLAEPTPRSINFKLISERISPLQEGKCLHISFSRSIDQRWVTVAWSDSTGSFQVALSYCVRSKGSSVARAISEVRHEIWETTKDIIDRTQARWRVLLAKTEPVDQEEIEGMEADLQQ</sequence>
<keyword evidence="8 11" id="KW-0539">Nucleus</keyword>
<evidence type="ECO:0000256" key="7">
    <source>
        <dbReference type="ARBA" id="ARBA00023163"/>
    </source>
</evidence>
<feature type="region of interest" description="Disordered" evidence="12">
    <location>
        <begin position="125"/>
        <end position="151"/>
    </location>
</feature>
<evidence type="ECO:0000256" key="1">
    <source>
        <dbReference type="ARBA" id="ARBA00004123"/>
    </source>
</evidence>